<protein>
    <submittedName>
        <fullName evidence="1">Uncharacterized protein</fullName>
    </submittedName>
</protein>
<evidence type="ECO:0000313" key="2">
    <source>
        <dbReference type="Proteomes" id="UP000010482"/>
    </source>
</evidence>
<dbReference type="HOGENOM" id="CLU_1353512_0_0_3"/>
<dbReference type="KEGG" id="dsl:Dacsa_1365"/>
<dbReference type="PATRIC" id="fig|13035.3.peg.1535"/>
<proteinExistence type="predicted"/>
<sequence length="191" mass="22241">MIYTTEQLIEILDQELRANWQGKRVLFSSPQRLENPVLAKAIGAEKLSKIFAYRDFRAQIHEYQRQHKVSGLVWRVCCFNGLEIECPEPHNQLITIPEDKETLKAFKPDIIEFWQQATADLTLWLEGNPTIEVDSVTVEEYITNAEWLEVETTRTELILNLCWGNPKECHYQWAFPHSGRNRIIATVSNSP</sequence>
<dbReference type="STRING" id="13035.Dacsa_1365"/>
<organism evidence="1 2">
    <name type="scientific">Dactylococcopsis salina (strain PCC 8305)</name>
    <name type="common">Myxobactron salinum</name>
    <dbReference type="NCBI Taxonomy" id="13035"/>
    <lineage>
        <taxon>Bacteria</taxon>
        <taxon>Bacillati</taxon>
        <taxon>Cyanobacteriota</taxon>
        <taxon>Cyanophyceae</taxon>
        <taxon>Nodosilineales</taxon>
        <taxon>Cymatolegaceae</taxon>
        <taxon>Dactylococcopsis</taxon>
    </lineage>
</organism>
<gene>
    <name evidence="1" type="ORF">Dacsa_1365</name>
</gene>
<accession>K9YT37</accession>
<dbReference type="eggNOG" id="ENOG502Z8TC">
    <property type="taxonomic scope" value="Bacteria"/>
</dbReference>
<name>K9YT37_DACS8</name>
<dbReference type="AlphaFoldDB" id="K9YT37"/>
<dbReference type="EMBL" id="CP003944">
    <property type="protein sequence ID" value="AFZ50059.1"/>
    <property type="molecule type" value="Genomic_DNA"/>
</dbReference>
<dbReference type="RefSeq" id="WP_015229064.1">
    <property type="nucleotide sequence ID" value="NC_019780.1"/>
</dbReference>
<keyword evidence="2" id="KW-1185">Reference proteome</keyword>
<dbReference type="OrthoDB" id="483169at2"/>
<dbReference type="Proteomes" id="UP000010482">
    <property type="component" value="Chromosome"/>
</dbReference>
<reference evidence="1" key="1">
    <citation type="submission" date="2012-04" db="EMBL/GenBank/DDBJ databases">
        <title>Finished genome of Dactylococcopsis salina PCC 8305.</title>
        <authorList>
            <consortium name="US DOE Joint Genome Institute"/>
            <person name="Gugger M."/>
            <person name="Coursin T."/>
            <person name="Rippka R."/>
            <person name="Tandeau De Marsac N."/>
            <person name="Huntemann M."/>
            <person name="Wei C.-L."/>
            <person name="Han J."/>
            <person name="Detter J.C."/>
            <person name="Han C."/>
            <person name="Tapia R."/>
            <person name="Daligault H."/>
            <person name="Chen A."/>
            <person name="Krypides N."/>
            <person name="Mavromatis K."/>
            <person name="Markowitz V."/>
            <person name="Szeto E."/>
            <person name="Ivanova N."/>
            <person name="Ovchinnikova G."/>
            <person name="Pagani I."/>
            <person name="Pati A."/>
            <person name="Goodwin L."/>
            <person name="Peters L."/>
            <person name="Pitluck S."/>
            <person name="Woyke T."/>
            <person name="Kerfeld C."/>
        </authorList>
    </citation>
    <scope>NUCLEOTIDE SEQUENCE [LARGE SCALE GENOMIC DNA]</scope>
    <source>
        <strain evidence="1">PCC 8305</strain>
    </source>
</reference>
<evidence type="ECO:0000313" key="1">
    <source>
        <dbReference type="EMBL" id="AFZ50059.1"/>
    </source>
</evidence>